<accession>A0A9W4MVJ4</accession>
<dbReference type="OrthoDB" id="1621678at2759"/>
<dbReference type="InterPro" id="IPR040442">
    <property type="entry name" value="Pyrv_kinase-like_dom_sf"/>
</dbReference>
<reference evidence="5" key="1">
    <citation type="submission" date="2021-07" db="EMBL/GenBank/DDBJ databases">
        <authorList>
            <person name="Branca A.L. A."/>
        </authorList>
    </citation>
    <scope>NUCLEOTIDE SEQUENCE</scope>
</reference>
<keyword evidence="3" id="KW-0456">Lyase</keyword>
<organism evidence="5 6">
    <name type="scientific">Penicillium olsonii</name>
    <dbReference type="NCBI Taxonomy" id="99116"/>
    <lineage>
        <taxon>Eukaryota</taxon>
        <taxon>Fungi</taxon>
        <taxon>Dikarya</taxon>
        <taxon>Ascomycota</taxon>
        <taxon>Pezizomycotina</taxon>
        <taxon>Eurotiomycetes</taxon>
        <taxon>Eurotiomycetidae</taxon>
        <taxon>Eurotiales</taxon>
        <taxon>Aspergillaceae</taxon>
        <taxon>Penicillium</taxon>
    </lineage>
</organism>
<dbReference type="GO" id="GO:0016832">
    <property type="term" value="F:aldehyde-lyase activity"/>
    <property type="evidence" value="ECO:0007669"/>
    <property type="project" value="TreeGrafter"/>
</dbReference>
<gene>
    <name evidence="5" type="ORF">POLS_LOCUS6868</name>
</gene>
<comment type="caution">
    <text evidence="5">The sequence shown here is derived from an EMBL/GenBank/DDBJ whole genome shotgun (WGS) entry which is preliminary data.</text>
</comment>
<dbReference type="InterPro" id="IPR005000">
    <property type="entry name" value="Aldolase/citrate-lyase_domain"/>
</dbReference>
<dbReference type="PANTHER" id="PTHR30502">
    <property type="entry name" value="2-KETO-3-DEOXY-L-RHAMNONATE ALDOLASE"/>
    <property type="match status" value="1"/>
</dbReference>
<dbReference type="AlphaFoldDB" id="A0A9W4MVJ4"/>
<dbReference type="InterPro" id="IPR050251">
    <property type="entry name" value="HpcH-HpaI_aldolase"/>
</dbReference>
<evidence type="ECO:0000256" key="2">
    <source>
        <dbReference type="ARBA" id="ARBA00022723"/>
    </source>
</evidence>
<keyword evidence="6" id="KW-1185">Reference proteome</keyword>
<evidence type="ECO:0000256" key="3">
    <source>
        <dbReference type="ARBA" id="ARBA00023239"/>
    </source>
</evidence>
<proteinExistence type="inferred from homology"/>
<dbReference type="SUPFAM" id="SSF51621">
    <property type="entry name" value="Phosphoenolpyruvate/pyruvate domain"/>
    <property type="match status" value="1"/>
</dbReference>
<protein>
    <recommendedName>
        <fullName evidence="4">HpcH/HpaI aldolase/citrate lyase domain-containing protein</fullName>
    </recommendedName>
</protein>
<name>A0A9W4MVJ4_PENOL</name>
<evidence type="ECO:0000256" key="1">
    <source>
        <dbReference type="ARBA" id="ARBA00005568"/>
    </source>
</evidence>
<evidence type="ECO:0000259" key="4">
    <source>
        <dbReference type="Pfam" id="PF03328"/>
    </source>
</evidence>
<dbReference type="InterPro" id="IPR015813">
    <property type="entry name" value="Pyrv/PenolPyrv_kinase-like_dom"/>
</dbReference>
<feature type="domain" description="HpcH/HpaI aldolase/citrate lyase" evidence="4">
    <location>
        <begin position="66"/>
        <end position="290"/>
    </location>
</feature>
<dbReference type="GO" id="GO:0005737">
    <property type="term" value="C:cytoplasm"/>
    <property type="evidence" value="ECO:0007669"/>
    <property type="project" value="TreeGrafter"/>
</dbReference>
<dbReference type="Proteomes" id="UP001153618">
    <property type="component" value="Unassembled WGS sequence"/>
</dbReference>
<evidence type="ECO:0000313" key="6">
    <source>
        <dbReference type="Proteomes" id="UP001153618"/>
    </source>
</evidence>
<dbReference type="Pfam" id="PF03328">
    <property type="entry name" value="HpcH_HpaI"/>
    <property type="match status" value="1"/>
</dbReference>
<sequence length="317" mass="33889">MSQSESRIIGSPIQPSSLLLWSSNFCFVLCTIFFDILHDHSLNTTAKMQGLNRVKTVLDKGQLALGVWQLLPGSNMSRTLARAGYDWVLVDCEHGNIDDAAMHEAVPAITSYGVSPIVRVPDFQSWMIKRALDAGAHGVLAPLVRTVEDTKAFVEACQFPPQGKRGFGSPFPMDRFGRNVSAAQYLTEANANLLLAVQIETKEAFDNVDAIAAVDGLDVLFVGPFDLGNGIGHPVLGATFAPELEQAIETIMKAAHNAGKKAGIYCGNGKQAKQYADLGYDLVNVVTDVGALTSSLASEMEIVTQKAGKTASGPYGS</sequence>
<evidence type="ECO:0000313" key="5">
    <source>
        <dbReference type="EMBL" id="CAG8178280.1"/>
    </source>
</evidence>
<dbReference type="GO" id="GO:0046872">
    <property type="term" value="F:metal ion binding"/>
    <property type="evidence" value="ECO:0007669"/>
    <property type="project" value="UniProtKB-KW"/>
</dbReference>
<dbReference type="EMBL" id="CAJVOS010000038">
    <property type="protein sequence ID" value="CAG8178280.1"/>
    <property type="molecule type" value="Genomic_DNA"/>
</dbReference>
<keyword evidence="2" id="KW-0479">Metal-binding</keyword>
<dbReference type="PANTHER" id="PTHR30502:SF0">
    <property type="entry name" value="PHOSPHOENOLPYRUVATE CARBOXYLASE FAMILY PROTEIN"/>
    <property type="match status" value="1"/>
</dbReference>
<comment type="similarity">
    <text evidence="1">Belongs to the HpcH/HpaI aldolase family.</text>
</comment>
<dbReference type="Gene3D" id="3.20.20.60">
    <property type="entry name" value="Phosphoenolpyruvate-binding domains"/>
    <property type="match status" value="1"/>
</dbReference>